<name>A0A1D1XLP5_9ARAE</name>
<reference evidence="2" key="1">
    <citation type="submission" date="2015-07" db="EMBL/GenBank/DDBJ databases">
        <title>Transcriptome Assembly of Anthurium amnicola.</title>
        <authorList>
            <person name="Suzuki J."/>
        </authorList>
    </citation>
    <scope>NUCLEOTIDE SEQUENCE</scope>
</reference>
<evidence type="ECO:0000256" key="1">
    <source>
        <dbReference type="SAM" id="MobiDB-lite"/>
    </source>
</evidence>
<evidence type="ECO:0000313" key="2">
    <source>
        <dbReference type="EMBL" id="JAT43315.1"/>
    </source>
</evidence>
<sequence length="472" mass="51894">NVLREQIRQLKDELLRMKSNSAGSDGSYSTGWNARRSLNLLRMSLGHPKVVAVIDEENDEEMEIDEEDVERPCMQSTATEENANDVDETPAQEVDTVESPLVNDDDKIVFEEMPPKHITGSSCGIEQSCEVAVSVDRYEQNDTAMPVACPIPGDTNTDYRNDNNNDRAKLRKNADSFSSSGEELVEEKTVVPQGCTSNECKLLLGENAECLDSSVEKSSADCSTLHSCHNSLSQSLNCDLNIVPSLTPPNLHPPTLSIAPIVDVNAKDSPMVSTSMLTSPKNLLETVKPGFENINLSFAQVKSNKRKSLLSPTEHLAASLHRGLQIIDSHQQKSPVGRSSCRFSFKPVDLKPLLSTVKIDIGIQTVSPESETQEDPSPFICSYCRNRAPPIEYKDAVGNEEHQLVTPDVTDEKELQLVPADVTDNKEVQLEPADATDSKELQLVPANVTEKKELQLVPTRGSESIDKSKKQV</sequence>
<accession>A0A1D1XLP5</accession>
<protein>
    <submittedName>
        <fullName evidence="2">Centrosomal protein</fullName>
    </submittedName>
</protein>
<proteinExistence type="predicted"/>
<gene>
    <name evidence="2" type="primary">CEP78_1</name>
    <name evidence="2" type="ORF">g.39132</name>
</gene>
<organism evidence="2">
    <name type="scientific">Anthurium amnicola</name>
    <dbReference type="NCBI Taxonomy" id="1678845"/>
    <lineage>
        <taxon>Eukaryota</taxon>
        <taxon>Viridiplantae</taxon>
        <taxon>Streptophyta</taxon>
        <taxon>Embryophyta</taxon>
        <taxon>Tracheophyta</taxon>
        <taxon>Spermatophyta</taxon>
        <taxon>Magnoliopsida</taxon>
        <taxon>Liliopsida</taxon>
        <taxon>Araceae</taxon>
        <taxon>Pothoideae</taxon>
        <taxon>Potheae</taxon>
        <taxon>Anthurium</taxon>
    </lineage>
</organism>
<feature type="compositionally biased region" description="Basic and acidic residues" evidence="1">
    <location>
        <begin position="463"/>
        <end position="472"/>
    </location>
</feature>
<feature type="compositionally biased region" description="Acidic residues" evidence="1">
    <location>
        <begin position="60"/>
        <end position="69"/>
    </location>
</feature>
<dbReference type="AlphaFoldDB" id="A0A1D1XLP5"/>
<dbReference type="EMBL" id="GDJX01024621">
    <property type="protein sequence ID" value="JAT43315.1"/>
    <property type="molecule type" value="Transcribed_RNA"/>
</dbReference>
<feature type="non-terminal residue" evidence="2">
    <location>
        <position position="1"/>
    </location>
</feature>
<feature type="non-terminal residue" evidence="2">
    <location>
        <position position="472"/>
    </location>
</feature>
<feature type="region of interest" description="Disordered" evidence="1">
    <location>
        <begin position="60"/>
        <end position="89"/>
    </location>
</feature>
<feature type="region of interest" description="Disordered" evidence="1">
    <location>
        <begin position="421"/>
        <end position="472"/>
    </location>
</feature>